<evidence type="ECO:0000256" key="2">
    <source>
        <dbReference type="ARBA" id="ARBA00022679"/>
    </source>
</evidence>
<dbReference type="GO" id="GO:0005829">
    <property type="term" value="C:cytosol"/>
    <property type="evidence" value="ECO:0007669"/>
    <property type="project" value="TreeGrafter"/>
</dbReference>
<keyword evidence="1 3" id="KW-0328">Glycosyltransferase</keyword>
<dbReference type="GO" id="GO:0008713">
    <property type="term" value="F:ADP-heptose-lipopolysaccharide heptosyltransferase activity"/>
    <property type="evidence" value="ECO:0007669"/>
    <property type="project" value="TreeGrafter"/>
</dbReference>
<dbReference type="Pfam" id="PF01075">
    <property type="entry name" value="Glyco_transf_9"/>
    <property type="match status" value="1"/>
</dbReference>
<dbReference type="Proteomes" id="UP000196125">
    <property type="component" value="Unassembled WGS sequence"/>
</dbReference>
<dbReference type="AlphaFoldDB" id="A0A1Y6J3L6"/>
<dbReference type="OrthoDB" id="9781892at2"/>
<gene>
    <name evidence="3" type="ORF">SBX37_20535</name>
    <name evidence="4" type="ORF">VIM7927_04225</name>
</gene>
<dbReference type="PANTHER" id="PTHR30160:SF7">
    <property type="entry name" value="ADP-HEPTOSE--LPS HEPTOSYLTRANSFERASE 2"/>
    <property type="match status" value="1"/>
</dbReference>
<dbReference type="Gene3D" id="3.40.50.2000">
    <property type="entry name" value="Glycogen Phosphorylase B"/>
    <property type="match status" value="2"/>
</dbReference>
<proteinExistence type="predicted"/>
<dbReference type="CDD" id="cd03789">
    <property type="entry name" value="GT9_LPS_heptosyltransferase"/>
    <property type="match status" value="1"/>
</dbReference>
<evidence type="ECO:0000313" key="4">
    <source>
        <dbReference type="EMBL" id="SMS02883.1"/>
    </source>
</evidence>
<dbReference type="Proteomes" id="UP001283366">
    <property type="component" value="Unassembled WGS sequence"/>
</dbReference>
<evidence type="ECO:0000313" key="6">
    <source>
        <dbReference type="Proteomes" id="UP001283366"/>
    </source>
</evidence>
<dbReference type="EMBL" id="FXXI01000014">
    <property type="protein sequence ID" value="SMS02883.1"/>
    <property type="molecule type" value="Genomic_DNA"/>
</dbReference>
<dbReference type="SUPFAM" id="SSF53756">
    <property type="entry name" value="UDP-Glycosyltransferase/glycogen phosphorylase"/>
    <property type="match status" value="1"/>
</dbReference>
<organism evidence="4 5">
    <name type="scientific">Vibrio mangrovi</name>
    <dbReference type="NCBI Taxonomy" id="474394"/>
    <lineage>
        <taxon>Bacteria</taxon>
        <taxon>Pseudomonadati</taxon>
        <taxon>Pseudomonadota</taxon>
        <taxon>Gammaproteobacteria</taxon>
        <taxon>Vibrionales</taxon>
        <taxon>Vibrionaceae</taxon>
        <taxon>Vibrio</taxon>
    </lineage>
</organism>
<keyword evidence="6" id="KW-1185">Reference proteome</keyword>
<dbReference type="InterPro" id="IPR002201">
    <property type="entry name" value="Glyco_trans_9"/>
</dbReference>
<evidence type="ECO:0000256" key="1">
    <source>
        <dbReference type="ARBA" id="ARBA00022676"/>
    </source>
</evidence>
<reference evidence="4 5" key="1">
    <citation type="submission" date="2017-05" db="EMBL/GenBank/DDBJ databases">
        <authorList>
            <person name="Song R."/>
            <person name="Chenine A.L."/>
            <person name="Ruprecht R.M."/>
        </authorList>
    </citation>
    <scope>NUCLEOTIDE SEQUENCE [LARGE SCALE GENOMIC DNA]</scope>
    <source>
        <strain evidence="4 5">CECT 7927</strain>
    </source>
</reference>
<keyword evidence="2 3" id="KW-0808">Transferase</keyword>
<dbReference type="InterPro" id="IPR051199">
    <property type="entry name" value="LPS_LOS_Heptosyltrfase"/>
</dbReference>
<dbReference type="EMBL" id="JAWRCO010000002">
    <property type="protein sequence ID" value="MDW6005258.1"/>
    <property type="molecule type" value="Genomic_DNA"/>
</dbReference>
<sequence>MSRLPAYTKLHLKNALRRFDRARKKRMSVFLNGFLGMIKNRTMLDDALLPTNRVHRIVIVRNNSRVGNTVFLIPFIRQVRQTFPHAHITLVLKSPQQRDIFAHIGVGKFVFSQFSFSRLRQCFSTLSVLRKSSFDLCLMPFGSAQDSIICALIRAKNKVAFTNQHYSQAFTHTFPEQSTHSHMALKCLSLLPQMIQTPAHKIRHQMSFSHLELSEGQSERRMICPDEGRCIAFFRGARGNKWLSDEAWLAILDKFEHSSEEKITWVEIMGPEIEAPLKSGAHIYKNASLRELACFLKYTDAFISCDTGPLHLADAADAKCIGLYTHTNPEEYGLLGERCVHIRDITAFDAAKVLRRLFHSPSDSLVKPYRFIPSQVRPLQGNIRITTNALSG</sequence>
<dbReference type="RefSeq" id="WP_087482886.1">
    <property type="nucleotide sequence ID" value="NZ_AP024884.1"/>
</dbReference>
<dbReference type="PANTHER" id="PTHR30160">
    <property type="entry name" value="TETRAACYLDISACCHARIDE 4'-KINASE-RELATED"/>
    <property type="match status" value="1"/>
</dbReference>
<evidence type="ECO:0000313" key="3">
    <source>
        <dbReference type="EMBL" id="MDW6005258.1"/>
    </source>
</evidence>
<reference evidence="3 6" key="2">
    <citation type="submission" date="2023-11" db="EMBL/GenBank/DDBJ databases">
        <title>Plant-associative lifestyle of Vibrio porteresiae and its evolutionary dynamics.</title>
        <authorList>
            <person name="Rameshkumar N."/>
            <person name="Kirti K."/>
        </authorList>
    </citation>
    <scope>NUCLEOTIDE SEQUENCE [LARGE SCALE GENOMIC DNA]</scope>
    <source>
        <strain evidence="3 6">MSSRF38</strain>
    </source>
</reference>
<protein>
    <submittedName>
        <fullName evidence="3">Glycosyltransferase family 9 protein</fullName>
        <ecNumber evidence="3">2.4.-.-</ecNumber>
    </submittedName>
    <submittedName>
        <fullName evidence="4">Lipopolysaccharide core biosynthesis protein</fullName>
    </submittedName>
</protein>
<accession>A0A1Y6J3L6</accession>
<dbReference type="GO" id="GO:0009244">
    <property type="term" value="P:lipopolysaccharide core region biosynthetic process"/>
    <property type="evidence" value="ECO:0007669"/>
    <property type="project" value="TreeGrafter"/>
</dbReference>
<evidence type="ECO:0000313" key="5">
    <source>
        <dbReference type="Proteomes" id="UP000196125"/>
    </source>
</evidence>
<dbReference type="EC" id="2.4.-.-" evidence="3"/>
<name>A0A1Y6J3L6_9VIBR</name>